<feature type="signal peptide" evidence="11">
    <location>
        <begin position="1"/>
        <end position="24"/>
    </location>
</feature>
<accession>A0A090INT5</accession>
<evidence type="ECO:0000256" key="4">
    <source>
        <dbReference type="ARBA" id="ARBA00022475"/>
    </source>
</evidence>
<evidence type="ECO:0000256" key="11">
    <source>
        <dbReference type="SAM" id="SignalP"/>
    </source>
</evidence>
<dbReference type="InterPro" id="IPR005503">
    <property type="entry name" value="FliL"/>
</dbReference>
<comment type="subcellular location">
    <subcellularLocation>
        <location evidence="10">Cell inner membrane</location>
    </subcellularLocation>
    <subcellularLocation>
        <location evidence="2">Cell membrane</location>
        <topology evidence="2">Single-pass membrane protein</topology>
    </subcellularLocation>
</comment>
<dbReference type="GeneID" id="28542129"/>
<protein>
    <recommendedName>
        <fullName evidence="10">Flagellar protein FliL</fullName>
    </recommendedName>
</protein>
<keyword evidence="6" id="KW-0812">Transmembrane</keyword>
<dbReference type="PANTHER" id="PTHR35091:SF5">
    <property type="entry name" value="FLAGELLAR PROTEIN FLIL"/>
    <property type="match status" value="1"/>
</dbReference>
<dbReference type="OrthoDB" id="5588622at2"/>
<dbReference type="PANTHER" id="PTHR35091">
    <property type="entry name" value="FLAGELLAR PROTEIN FLIL"/>
    <property type="match status" value="1"/>
</dbReference>
<keyword evidence="7 10" id="KW-0283">Flagellar rotation</keyword>
<keyword evidence="12" id="KW-0282">Flagellum</keyword>
<dbReference type="EMBL" id="LN554846">
    <property type="protein sequence ID" value="CED72581.1"/>
    <property type="molecule type" value="Genomic_DNA"/>
</dbReference>
<evidence type="ECO:0000256" key="7">
    <source>
        <dbReference type="ARBA" id="ARBA00022779"/>
    </source>
</evidence>
<keyword evidence="12" id="KW-0969">Cilium</keyword>
<evidence type="ECO:0000256" key="1">
    <source>
        <dbReference type="ARBA" id="ARBA00002254"/>
    </source>
</evidence>
<dbReference type="KEGG" id="awd:AWOD_I_2530"/>
<evidence type="ECO:0000313" key="12">
    <source>
        <dbReference type="EMBL" id="CED72581.1"/>
    </source>
</evidence>
<organism evidence="12 13">
    <name type="scientific">Aliivibrio wodanis</name>
    <dbReference type="NCBI Taxonomy" id="80852"/>
    <lineage>
        <taxon>Bacteria</taxon>
        <taxon>Pseudomonadati</taxon>
        <taxon>Pseudomonadota</taxon>
        <taxon>Gammaproteobacteria</taxon>
        <taxon>Vibrionales</taxon>
        <taxon>Vibrionaceae</taxon>
        <taxon>Aliivibrio</taxon>
    </lineage>
</organism>
<evidence type="ECO:0000256" key="5">
    <source>
        <dbReference type="ARBA" id="ARBA00022500"/>
    </source>
</evidence>
<evidence type="ECO:0000313" key="13">
    <source>
        <dbReference type="Proteomes" id="UP000032427"/>
    </source>
</evidence>
<keyword evidence="12" id="KW-0966">Cell projection</keyword>
<evidence type="ECO:0000256" key="2">
    <source>
        <dbReference type="ARBA" id="ARBA00004162"/>
    </source>
</evidence>
<keyword evidence="9 10" id="KW-0472">Membrane</keyword>
<dbReference type="GO" id="GO:0009425">
    <property type="term" value="C:bacterial-type flagellum basal body"/>
    <property type="evidence" value="ECO:0007669"/>
    <property type="project" value="InterPro"/>
</dbReference>
<keyword evidence="13" id="KW-1185">Reference proteome</keyword>
<keyword evidence="4" id="KW-1003">Cell membrane</keyword>
<gene>
    <name evidence="12" type="ORF">AWOD_I_2530</name>
</gene>
<dbReference type="GO" id="GO:0071978">
    <property type="term" value="P:bacterial-type flagellum-dependent swarming motility"/>
    <property type="evidence" value="ECO:0007669"/>
    <property type="project" value="TreeGrafter"/>
</dbReference>
<proteinExistence type="inferred from homology"/>
<dbReference type="AlphaFoldDB" id="A0A090INT5"/>
<dbReference type="GO" id="GO:0005886">
    <property type="term" value="C:plasma membrane"/>
    <property type="evidence" value="ECO:0007669"/>
    <property type="project" value="UniProtKB-SubCell"/>
</dbReference>
<name>A0A090INT5_9GAMM</name>
<keyword evidence="10" id="KW-0997">Cell inner membrane</keyword>
<dbReference type="PATRIC" id="fig|80852.17.peg.2619"/>
<evidence type="ECO:0000256" key="6">
    <source>
        <dbReference type="ARBA" id="ARBA00022692"/>
    </source>
</evidence>
<comment type="function">
    <text evidence="1 10">Controls the rotational direction of flagella during chemotaxis.</text>
</comment>
<dbReference type="Proteomes" id="UP000032427">
    <property type="component" value="Chromosome 1"/>
</dbReference>
<dbReference type="HOGENOM" id="CLU_099018_10_2_6"/>
<keyword evidence="11" id="KW-0732">Signal</keyword>
<feature type="chain" id="PRO_5001857601" description="Flagellar protein FliL" evidence="11">
    <location>
        <begin position="25"/>
        <end position="136"/>
    </location>
</feature>
<dbReference type="Pfam" id="PF03748">
    <property type="entry name" value="FliL"/>
    <property type="match status" value="1"/>
</dbReference>
<dbReference type="STRING" id="80852.AWOD_I_2530"/>
<keyword evidence="8" id="KW-1133">Transmembrane helix</keyword>
<reference evidence="13" key="1">
    <citation type="submission" date="2014-09" db="EMBL/GenBank/DDBJ databases">
        <authorList>
            <person name="Hjerde E."/>
        </authorList>
    </citation>
    <scope>NUCLEOTIDE SEQUENCE [LARGE SCALE GENOMIC DNA]</scope>
    <source>
        <strain evidence="13">06/09/139</strain>
    </source>
</reference>
<evidence type="ECO:0000256" key="10">
    <source>
        <dbReference type="RuleBase" id="RU364125"/>
    </source>
</evidence>
<evidence type="ECO:0000256" key="3">
    <source>
        <dbReference type="ARBA" id="ARBA00008281"/>
    </source>
</evidence>
<comment type="similarity">
    <text evidence="3 10">Belongs to the FliL family.</text>
</comment>
<evidence type="ECO:0000256" key="9">
    <source>
        <dbReference type="ARBA" id="ARBA00023136"/>
    </source>
</evidence>
<evidence type="ECO:0000256" key="8">
    <source>
        <dbReference type="ARBA" id="ARBA00022989"/>
    </source>
</evidence>
<keyword evidence="5 10" id="KW-0145">Chemotaxis</keyword>
<sequence length="136" mass="15225">MTKKSLFAGLLLIISQVFSPAVFAEDEAAPQMGYFTLAPDLTTNFVTAGKKLGYIQIRVDILVADNKELPNLEQHNPQIRNALVEVMGQQPEQRIKSLAGREEIRKECLTAINELLLTETGKTLAVDLLFTKYIYQ</sequence>
<dbReference type="GO" id="GO:0006935">
    <property type="term" value="P:chemotaxis"/>
    <property type="evidence" value="ECO:0007669"/>
    <property type="project" value="UniProtKB-KW"/>
</dbReference>